<dbReference type="AlphaFoldDB" id="A0A177BD19"/>
<sequence>MPYQYWDIRPLDVNHCKLTITAAITVLHIEIKDGMCKYLDNENDTELMHLNDVWLKPKKFIKVKRNNINVKNYQRKLP</sequence>
<reference evidence="1 2" key="1">
    <citation type="submission" date="2016-04" db="EMBL/GenBank/DDBJ databases">
        <title>The genome of Intoshia linei affirms orthonectids as highly simplified spiralians.</title>
        <authorList>
            <person name="Mikhailov K.V."/>
            <person name="Slusarev G.S."/>
            <person name="Nikitin M.A."/>
            <person name="Logacheva M.D."/>
            <person name="Penin A."/>
            <person name="Aleoshin V."/>
            <person name="Panchin Y.V."/>
        </authorList>
    </citation>
    <scope>NUCLEOTIDE SEQUENCE [LARGE SCALE GENOMIC DNA]</scope>
    <source>
        <strain evidence="1">Intl2013</strain>
        <tissue evidence="1">Whole animal</tissue>
    </source>
</reference>
<name>A0A177BD19_9BILA</name>
<evidence type="ECO:0000313" key="1">
    <source>
        <dbReference type="EMBL" id="OAF72105.1"/>
    </source>
</evidence>
<keyword evidence="2" id="KW-1185">Reference proteome</keyword>
<dbReference type="OrthoDB" id="297923at2759"/>
<gene>
    <name evidence="1" type="ORF">A3Q56_00100</name>
</gene>
<comment type="caution">
    <text evidence="1">The sequence shown here is derived from an EMBL/GenBank/DDBJ whole genome shotgun (WGS) entry which is preliminary data.</text>
</comment>
<accession>A0A177BD19</accession>
<protein>
    <submittedName>
        <fullName evidence="1">Uncharacterized protein</fullName>
    </submittedName>
</protein>
<proteinExistence type="predicted"/>
<organism evidence="1 2">
    <name type="scientific">Intoshia linei</name>
    <dbReference type="NCBI Taxonomy" id="1819745"/>
    <lineage>
        <taxon>Eukaryota</taxon>
        <taxon>Metazoa</taxon>
        <taxon>Spiralia</taxon>
        <taxon>Lophotrochozoa</taxon>
        <taxon>Mesozoa</taxon>
        <taxon>Orthonectida</taxon>
        <taxon>Rhopaluridae</taxon>
        <taxon>Intoshia</taxon>
    </lineage>
</organism>
<dbReference type="EMBL" id="LWCA01000004">
    <property type="protein sequence ID" value="OAF72105.1"/>
    <property type="molecule type" value="Genomic_DNA"/>
</dbReference>
<dbReference type="Proteomes" id="UP000078046">
    <property type="component" value="Unassembled WGS sequence"/>
</dbReference>
<evidence type="ECO:0000313" key="2">
    <source>
        <dbReference type="Proteomes" id="UP000078046"/>
    </source>
</evidence>